<dbReference type="InterPro" id="IPR021255">
    <property type="entry name" value="DUF2807"/>
</dbReference>
<proteinExistence type="predicted"/>
<accession>A0ABX0JKS7</accession>
<evidence type="ECO:0000256" key="1">
    <source>
        <dbReference type="SAM" id="MobiDB-lite"/>
    </source>
</evidence>
<feature type="region of interest" description="Disordered" evidence="1">
    <location>
        <begin position="223"/>
        <end position="249"/>
    </location>
</feature>
<feature type="domain" description="Putative auto-transporter adhesin head GIN" evidence="2">
    <location>
        <begin position="58"/>
        <end position="215"/>
    </location>
</feature>
<dbReference type="RefSeq" id="WP_173582366.1">
    <property type="nucleotide sequence ID" value="NZ_WOTB01000004.1"/>
</dbReference>
<dbReference type="Pfam" id="PF10988">
    <property type="entry name" value="DUF2807"/>
    <property type="match status" value="1"/>
</dbReference>
<dbReference type="Gene3D" id="2.160.20.120">
    <property type="match status" value="1"/>
</dbReference>
<gene>
    <name evidence="3" type="ORF">GOB93_04900</name>
</gene>
<comment type="caution">
    <text evidence="3">The sequence shown here is derived from an EMBL/GenBank/DDBJ whole genome shotgun (WGS) entry which is preliminary data.</text>
</comment>
<protein>
    <submittedName>
        <fullName evidence="3">DUF2807 domain-containing protein</fullName>
    </submittedName>
</protein>
<dbReference type="Proteomes" id="UP000635278">
    <property type="component" value="Unassembled WGS sequence"/>
</dbReference>
<name>A0ABX0JKS7_9PROT</name>
<sequence length="249" mass="26155">MMIRRLVIVAAGSAVLSMGCFSVLHALGPVSMIDFVASDNHHGPRTQRDIPWTGSKRLEVACNAQVIYTQAPEATIRLEGPQDLISDVTLSDNVIRGPEHHWYRGFHHHDGITLRITAPAVSDLAITSAASVRLNNIALPELKLSVDGAASIIGNGKADRVILSSDGASSVNLSDMAMKDADISISGAGSVKAGPTDHARISIDGVGSVKLTRSPLTLDKHISGVGSVSVPSKPADTDRNDTDEDGVSL</sequence>
<reference evidence="3 4" key="1">
    <citation type="journal article" date="2020" name="Int. J. Syst. Evol. Microbiol.">
        <title>Novel acetic acid bacteria from cider fermentations: Acetobacter conturbans sp. nov. and Acetobacter fallax sp. nov.</title>
        <authorList>
            <person name="Sombolestani A.S."/>
            <person name="Cleenwerck I."/>
            <person name="Cnockaert M."/>
            <person name="Borremans W."/>
            <person name="Wieme A.D."/>
            <person name="De Vuyst L."/>
            <person name="Vandamme P."/>
        </authorList>
    </citation>
    <scope>NUCLEOTIDE SEQUENCE [LARGE SCALE GENOMIC DNA]</scope>
    <source>
        <strain evidence="3 4">LMG 30640</strain>
    </source>
</reference>
<evidence type="ECO:0000313" key="4">
    <source>
        <dbReference type="Proteomes" id="UP000635278"/>
    </source>
</evidence>
<evidence type="ECO:0000259" key="2">
    <source>
        <dbReference type="Pfam" id="PF10988"/>
    </source>
</evidence>
<evidence type="ECO:0000313" key="3">
    <source>
        <dbReference type="EMBL" id="NHN83981.1"/>
    </source>
</evidence>
<dbReference type="PROSITE" id="PS51257">
    <property type="entry name" value="PROKAR_LIPOPROTEIN"/>
    <property type="match status" value="1"/>
</dbReference>
<organism evidence="3 4">
    <name type="scientific">Acetobacter musti</name>
    <dbReference type="NCBI Taxonomy" id="864732"/>
    <lineage>
        <taxon>Bacteria</taxon>
        <taxon>Pseudomonadati</taxon>
        <taxon>Pseudomonadota</taxon>
        <taxon>Alphaproteobacteria</taxon>
        <taxon>Acetobacterales</taxon>
        <taxon>Acetobacteraceae</taxon>
        <taxon>Acetobacter</taxon>
    </lineage>
</organism>
<keyword evidence="4" id="KW-1185">Reference proteome</keyword>
<dbReference type="EMBL" id="WOTB01000004">
    <property type="protein sequence ID" value="NHN83981.1"/>
    <property type="molecule type" value="Genomic_DNA"/>
</dbReference>